<dbReference type="AlphaFoldDB" id="A0A540WPG9"/>
<feature type="active site" description="Proton acceptor" evidence="4">
    <location>
        <position position="139"/>
    </location>
</feature>
<feature type="binding site" evidence="4">
    <location>
        <position position="186"/>
    </location>
    <ligand>
        <name>Zn(2+)</name>
        <dbReference type="ChEBI" id="CHEBI:29105"/>
    </ligand>
</feature>
<protein>
    <recommendedName>
        <fullName evidence="1">protein acetyllysine N-acetyltransferase</fullName>
        <ecNumber evidence="1">2.3.1.286</ecNumber>
    </recommendedName>
</protein>
<dbReference type="PANTHER" id="PTHR11085">
    <property type="entry name" value="NAD-DEPENDENT PROTEIN DEACYLASE SIRTUIN-5, MITOCHONDRIAL-RELATED"/>
    <property type="match status" value="1"/>
</dbReference>
<dbReference type="InterPro" id="IPR026590">
    <property type="entry name" value="Ssirtuin_cat_dom"/>
</dbReference>
<feature type="domain" description="Deacetylase sirtuin-type" evidence="5">
    <location>
        <begin position="13"/>
        <end position="282"/>
    </location>
</feature>
<sequence length="282" mass="30659">MDASVRPCGGVFMTTLGFDELLTTARGVAAESVLVVTGAGISLASGIPTFRGTDPGAVWANEVTQKGTRAYFKLFPHESWKMYLQRLELARKAKPNAAHAALVDWERWQTGQGGGFTVVTQNVDSLHEQAGSQALVKVHGSLQLARCSARGCELGPPTGTIPLETLDFSAFHASPSAETVPRCPSCRSRVRPHILWFDEYYSEHLGYEIERVYDLARQGRLVVFIGTSFSVGVTESIRAFALKRRTPMFSIDPSGVAPPQGIQAVTGRAEELLPELVRSLRG</sequence>
<dbReference type="EMBL" id="VIFM01000221">
    <property type="protein sequence ID" value="TQF10908.1"/>
    <property type="molecule type" value="Genomic_DNA"/>
</dbReference>
<evidence type="ECO:0000256" key="4">
    <source>
        <dbReference type="PROSITE-ProRule" id="PRU00236"/>
    </source>
</evidence>
<accession>A0A540WPG9</accession>
<dbReference type="GO" id="GO:0070403">
    <property type="term" value="F:NAD+ binding"/>
    <property type="evidence" value="ECO:0007669"/>
    <property type="project" value="InterPro"/>
</dbReference>
<comment type="caution">
    <text evidence="6">The sequence shown here is derived from an EMBL/GenBank/DDBJ whole genome shotgun (WGS) entry which is preliminary data.</text>
</comment>
<dbReference type="InterPro" id="IPR003000">
    <property type="entry name" value="Sirtuin"/>
</dbReference>
<dbReference type="GO" id="GO:0017136">
    <property type="term" value="F:histone deacetylase activity, NAD-dependent"/>
    <property type="evidence" value="ECO:0007669"/>
    <property type="project" value="TreeGrafter"/>
</dbReference>
<gene>
    <name evidence="6" type="ORF">FJV41_37000</name>
</gene>
<proteinExistence type="predicted"/>
<keyword evidence="4" id="KW-0862">Zinc</keyword>
<name>A0A540WPG9_9BACT</name>
<feature type="binding site" evidence="4">
    <location>
        <position position="147"/>
    </location>
    <ligand>
        <name>Zn(2+)</name>
        <dbReference type="ChEBI" id="CHEBI:29105"/>
    </ligand>
</feature>
<dbReference type="Proteomes" id="UP000315369">
    <property type="component" value="Unassembled WGS sequence"/>
</dbReference>
<dbReference type="Pfam" id="PF02146">
    <property type="entry name" value="SIR2"/>
    <property type="match status" value="1"/>
</dbReference>
<dbReference type="EC" id="2.3.1.286" evidence="1"/>
<evidence type="ECO:0000256" key="1">
    <source>
        <dbReference type="ARBA" id="ARBA00012928"/>
    </source>
</evidence>
<feature type="binding site" evidence="4">
    <location>
        <position position="152"/>
    </location>
    <ligand>
        <name>Zn(2+)</name>
        <dbReference type="ChEBI" id="CHEBI:29105"/>
    </ligand>
</feature>
<keyword evidence="4" id="KW-0479">Metal-binding</keyword>
<feature type="binding site" evidence="4">
    <location>
        <position position="183"/>
    </location>
    <ligand>
        <name>Zn(2+)</name>
        <dbReference type="ChEBI" id="CHEBI:29105"/>
    </ligand>
</feature>
<organism evidence="6 7">
    <name type="scientific">Myxococcus llanfairpwllgwyngyllgogerychwyrndrobwllllantysiliogogogochensis</name>
    <dbReference type="NCBI Taxonomy" id="2590453"/>
    <lineage>
        <taxon>Bacteria</taxon>
        <taxon>Pseudomonadati</taxon>
        <taxon>Myxococcota</taxon>
        <taxon>Myxococcia</taxon>
        <taxon>Myxococcales</taxon>
        <taxon>Cystobacterineae</taxon>
        <taxon>Myxococcaceae</taxon>
        <taxon>Myxococcus</taxon>
    </lineage>
</organism>
<dbReference type="SUPFAM" id="SSF52467">
    <property type="entry name" value="DHS-like NAD/FAD-binding domain"/>
    <property type="match status" value="1"/>
</dbReference>
<dbReference type="InterPro" id="IPR029035">
    <property type="entry name" value="DHS-like_NAD/FAD-binding_dom"/>
</dbReference>
<dbReference type="GO" id="GO:0046872">
    <property type="term" value="F:metal ion binding"/>
    <property type="evidence" value="ECO:0007669"/>
    <property type="project" value="UniProtKB-KW"/>
</dbReference>
<dbReference type="PROSITE" id="PS50305">
    <property type="entry name" value="SIRTUIN"/>
    <property type="match status" value="1"/>
</dbReference>
<keyword evidence="2" id="KW-0808">Transferase</keyword>
<dbReference type="InterPro" id="IPR026591">
    <property type="entry name" value="Sirtuin_cat_small_dom_sf"/>
</dbReference>
<evidence type="ECO:0000256" key="3">
    <source>
        <dbReference type="ARBA" id="ARBA00023027"/>
    </source>
</evidence>
<dbReference type="OrthoDB" id="9800582at2"/>
<evidence type="ECO:0000256" key="2">
    <source>
        <dbReference type="ARBA" id="ARBA00022679"/>
    </source>
</evidence>
<keyword evidence="7" id="KW-1185">Reference proteome</keyword>
<dbReference type="PANTHER" id="PTHR11085:SF10">
    <property type="entry name" value="NAD-DEPENDENT PROTEIN DEACYLASE SIRTUIN-5, MITOCHONDRIAL-RELATED"/>
    <property type="match status" value="1"/>
</dbReference>
<dbReference type="Gene3D" id="3.40.50.1220">
    <property type="entry name" value="TPP-binding domain"/>
    <property type="match status" value="1"/>
</dbReference>
<dbReference type="Gene3D" id="3.30.1600.10">
    <property type="entry name" value="SIR2/SIRT2 'Small Domain"/>
    <property type="match status" value="1"/>
</dbReference>
<dbReference type="InterPro" id="IPR050134">
    <property type="entry name" value="NAD-dep_sirtuin_deacylases"/>
</dbReference>
<evidence type="ECO:0000259" key="5">
    <source>
        <dbReference type="PROSITE" id="PS50305"/>
    </source>
</evidence>
<evidence type="ECO:0000313" key="6">
    <source>
        <dbReference type="EMBL" id="TQF10908.1"/>
    </source>
</evidence>
<reference evidence="6 7" key="1">
    <citation type="submission" date="2019-06" db="EMBL/GenBank/DDBJ databases">
        <authorList>
            <person name="Livingstone P."/>
            <person name="Whitworth D."/>
        </authorList>
    </citation>
    <scope>NUCLEOTIDE SEQUENCE [LARGE SCALE GENOMIC DNA]</scope>
    <source>
        <strain evidence="6 7">AM401</strain>
    </source>
</reference>
<keyword evidence="3" id="KW-0520">NAD</keyword>
<evidence type="ECO:0000313" key="7">
    <source>
        <dbReference type="Proteomes" id="UP000315369"/>
    </source>
</evidence>